<dbReference type="SUPFAM" id="SSF57701">
    <property type="entry name" value="Zn2/Cys6 DNA-binding domain"/>
    <property type="match status" value="1"/>
</dbReference>
<dbReference type="OrthoDB" id="2123952at2759"/>
<dbReference type="RefSeq" id="XP_016216697.1">
    <property type="nucleotide sequence ID" value="XM_016355561.1"/>
</dbReference>
<dbReference type="GO" id="GO:0003677">
    <property type="term" value="F:DNA binding"/>
    <property type="evidence" value="ECO:0007669"/>
    <property type="project" value="UniProtKB-KW"/>
</dbReference>
<dbReference type="CDD" id="cd00067">
    <property type="entry name" value="GAL4"/>
    <property type="match status" value="1"/>
</dbReference>
<gene>
    <name evidence="9" type="ORF">PV09_02508</name>
</gene>
<feature type="compositionally biased region" description="Polar residues" evidence="7">
    <location>
        <begin position="68"/>
        <end position="81"/>
    </location>
</feature>
<feature type="domain" description="Zn(2)-C6 fungal-type" evidence="8">
    <location>
        <begin position="24"/>
        <end position="54"/>
    </location>
</feature>
<dbReference type="GO" id="GO:0000981">
    <property type="term" value="F:DNA-binding transcription factor activity, RNA polymerase II-specific"/>
    <property type="evidence" value="ECO:0007669"/>
    <property type="project" value="InterPro"/>
</dbReference>
<dbReference type="InterPro" id="IPR050987">
    <property type="entry name" value="AtrR-like"/>
</dbReference>
<dbReference type="InterPro" id="IPR001138">
    <property type="entry name" value="Zn2Cys6_DnaBD"/>
</dbReference>
<dbReference type="PANTHER" id="PTHR46910:SF37">
    <property type="entry name" value="ZN(II)2CYS6 TRANSCRIPTION FACTOR (EUROFUNG)"/>
    <property type="match status" value="1"/>
</dbReference>
<dbReference type="Gene3D" id="4.10.240.10">
    <property type="entry name" value="Zn(2)-C6 fungal-type DNA-binding domain"/>
    <property type="match status" value="1"/>
</dbReference>
<keyword evidence="10" id="KW-1185">Reference proteome</keyword>
<dbReference type="AlphaFoldDB" id="A0A0D2AIU0"/>
<accession>A0A0D2AIU0</accession>
<dbReference type="HOGENOM" id="CLU_011099_5_1_1"/>
<evidence type="ECO:0000256" key="7">
    <source>
        <dbReference type="SAM" id="MobiDB-lite"/>
    </source>
</evidence>
<evidence type="ECO:0000313" key="10">
    <source>
        <dbReference type="Proteomes" id="UP000053259"/>
    </source>
</evidence>
<evidence type="ECO:0000256" key="6">
    <source>
        <dbReference type="ARBA" id="ARBA00023242"/>
    </source>
</evidence>
<evidence type="ECO:0000256" key="5">
    <source>
        <dbReference type="ARBA" id="ARBA00023163"/>
    </source>
</evidence>
<evidence type="ECO:0000256" key="4">
    <source>
        <dbReference type="ARBA" id="ARBA00023125"/>
    </source>
</evidence>
<dbReference type="PROSITE" id="PS50048">
    <property type="entry name" value="ZN2_CY6_FUNGAL_2"/>
    <property type="match status" value="1"/>
</dbReference>
<dbReference type="InterPro" id="IPR007219">
    <property type="entry name" value="XnlR_reg_dom"/>
</dbReference>
<organism evidence="9 10">
    <name type="scientific">Verruconis gallopava</name>
    <dbReference type="NCBI Taxonomy" id="253628"/>
    <lineage>
        <taxon>Eukaryota</taxon>
        <taxon>Fungi</taxon>
        <taxon>Dikarya</taxon>
        <taxon>Ascomycota</taxon>
        <taxon>Pezizomycotina</taxon>
        <taxon>Dothideomycetes</taxon>
        <taxon>Pleosporomycetidae</taxon>
        <taxon>Venturiales</taxon>
        <taxon>Sympoventuriaceae</taxon>
        <taxon>Verruconis</taxon>
    </lineage>
</organism>
<dbReference type="GO" id="GO:0006351">
    <property type="term" value="P:DNA-templated transcription"/>
    <property type="evidence" value="ECO:0007669"/>
    <property type="project" value="InterPro"/>
</dbReference>
<evidence type="ECO:0000256" key="3">
    <source>
        <dbReference type="ARBA" id="ARBA00023015"/>
    </source>
</evidence>
<dbReference type="SMART" id="SM00066">
    <property type="entry name" value="GAL4"/>
    <property type="match status" value="1"/>
</dbReference>
<reference evidence="9 10" key="1">
    <citation type="submission" date="2015-01" db="EMBL/GenBank/DDBJ databases">
        <title>The Genome Sequence of Ochroconis gallopava CBS43764.</title>
        <authorList>
            <consortium name="The Broad Institute Genomics Platform"/>
            <person name="Cuomo C."/>
            <person name="de Hoog S."/>
            <person name="Gorbushina A."/>
            <person name="Stielow B."/>
            <person name="Teixiera M."/>
            <person name="Abouelleil A."/>
            <person name="Chapman S.B."/>
            <person name="Priest M."/>
            <person name="Young S.K."/>
            <person name="Wortman J."/>
            <person name="Nusbaum C."/>
            <person name="Birren B."/>
        </authorList>
    </citation>
    <scope>NUCLEOTIDE SEQUENCE [LARGE SCALE GENOMIC DNA]</scope>
    <source>
        <strain evidence="9 10">CBS 43764</strain>
    </source>
</reference>
<evidence type="ECO:0000313" key="9">
    <source>
        <dbReference type="EMBL" id="KIW06828.1"/>
    </source>
</evidence>
<dbReference type="CDD" id="cd12148">
    <property type="entry name" value="fungal_TF_MHR"/>
    <property type="match status" value="1"/>
</dbReference>
<keyword evidence="5" id="KW-0804">Transcription</keyword>
<keyword evidence="6" id="KW-0539">Nucleus</keyword>
<keyword evidence="3" id="KW-0805">Transcription regulation</keyword>
<dbReference type="PANTHER" id="PTHR46910">
    <property type="entry name" value="TRANSCRIPTION FACTOR PDR1"/>
    <property type="match status" value="1"/>
</dbReference>
<dbReference type="EMBL" id="KN847534">
    <property type="protein sequence ID" value="KIW06828.1"/>
    <property type="molecule type" value="Genomic_DNA"/>
</dbReference>
<dbReference type="Proteomes" id="UP000053259">
    <property type="component" value="Unassembled WGS sequence"/>
</dbReference>
<dbReference type="InterPro" id="IPR036864">
    <property type="entry name" value="Zn2-C6_fun-type_DNA-bd_sf"/>
</dbReference>
<keyword evidence="2" id="KW-0479">Metal-binding</keyword>
<dbReference type="VEuPathDB" id="FungiDB:PV09_02508"/>
<dbReference type="InParanoid" id="A0A0D2AIU0"/>
<dbReference type="GO" id="GO:0008270">
    <property type="term" value="F:zinc ion binding"/>
    <property type="evidence" value="ECO:0007669"/>
    <property type="project" value="InterPro"/>
</dbReference>
<dbReference type="GO" id="GO:0005634">
    <property type="term" value="C:nucleus"/>
    <property type="evidence" value="ECO:0007669"/>
    <property type="project" value="UniProtKB-SubCell"/>
</dbReference>
<protein>
    <recommendedName>
        <fullName evidence="8">Zn(2)-C6 fungal-type domain-containing protein</fullName>
    </recommendedName>
</protein>
<dbReference type="Pfam" id="PF00172">
    <property type="entry name" value="Zn_clus"/>
    <property type="match status" value="1"/>
</dbReference>
<dbReference type="GeneID" id="27310481"/>
<dbReference type="SMART" id="SM00906">
    <property type="entry name" value="Fungal_trans"/>
    <property type="match status" value="1"/>
</dbReference>
<dbReference type="STRING" id="253628.A0A0D2AIU0"/>
<dbReference type="Pfam" id="PF04082">
    <property type="entry name" value="Fungal_trans"/>
    <property type="match status" value="1"/>
</dbReference>
<evidence type="ECO:0000256" key="2">
    <source>
        <dbReference type="ARBA" id="ARBA00022723"/>
    </source>
</evidence>
<evidence type="ECO:0000259" key="8">
    <source>
        <dbReference type="PROSITE" id="PS50048"/>
    </source>
</evidence>
<evidence type="ECO:0000256" key="1">
    <source>
        <dbReference type="ARBA" id="ARBA00004123"/>
    </source>
</evidence>
<sequence>MRHYQAWSISFRMMMEGSKTTRKSCDFCYRRKMRCDGQKPHCSHCTAYEVECTYSAPSRKSVPRNRRNYSSSDNGIDNTQNRLKRLEDLVKQVTERLQAAERGKQARNPNQREYVPETIPSMSSVRECENSASKSMTLPPLQQVLPIVQIYLDGFNSVLPLFHAETLLQLVHDWYCVKTVQQDPVAWAAINVVLALAQRHNTGADHEGPSSATYLNRVESVLPMVVLGDIQLLNVQVLVGMVTLLQNSQDLQPALILLATTMRLAHAIGLHDRIYSADLDTNHERQRAYVFWLAYILVKDLSMRSKQPSIQNDDDINLDLPLPTIMDYHEDRGKISIIGSGGGVISTMDGSLKMNYFTARIQLAAIEGGVYDYIFSTRARKRSPAERSHALKSVADALERWKASIPSVFKTSAGLKMISYHVLRFLGALHSTSLACATLINQAHAWDDEWVGSIRRYSRLGVGLLLPPKWEALVNEARYLLVLSEEIGTKNRQNWWAMGCP</sequence>
<keyword evidence="4" id="KW-0238">DNA-binding</keyword>
<proteinExistence type="predicted"/>
<comment type="subcellular location">
    <subcellularLocation>
        <location evidence="1">Nucleus</location>
    </subcellularLocation>
</comment>
<feature type="region of interest" description="Disordered" evidence="7">
    <location>
        <begin position="59"/>
        <end position="81"/>
    </location>
</feature>
<name>A0A0D2AIU0_9PEZI</name>